<keyword evidence="3" id="KW-0028">Amino-acid biosynthesis</keyword>
<evidence type="ECO:0000256" key="4">
    <source>
        <dbReference type="ARBA" id="ARBA00022624"/>
    </source>
</evidence>
<dbReference type="Pfam" id="PF08502">
    <property type="entry name" value="LeuA_dimer"/>
    <property type="match status" value="1"/>
</dbReference>
<gene>
    <name evidence="11" type="primary">cimA</name>
    <name evidence="11" type="ORF">ABV300_06355</name>
</gene>
<organism evidence="11">
    <name type="scientific">Dehalogenimonas sp. 4OHTPN</name>
    <dbReference type="NCBI Taxonomy" id="3166643"/>
    <lineage>
        <taxon>Bacteria</taxon>
        <taxon>Bacillati</taxon>
        <taxon>Chloroflexota</taxon>
        <taxon>Dehalococcoidia</taxon>
        <taxon>Dehalococcoidales</taxon>
        <taxon>Dehalococcoidaceae</taxon>
        <taxon>Dehalogenimonas</taxon>
    </lineage>
</organism>
<dbReference type="EMBL" id="CP159307">
    <property type="protein sequence ID" value="XCH32779.1"/>
    <property type="molecule type" value="Genomic_DNA"/>
</dbReference>
<dbReference type="EC" id="2.3.3.21" evidence="8"/>
<dbReference type="AlphaFoldDB" id="A0AAU8GAI9"/>
<protein>
    <recommendedName>
        <fullName evidence="8">Citramalate synthase</fullName>
        <ecNumber evidence="8">2.3.3.21</ecNumber>
    </recommendedName>
</protein>
<dbReference type="PANTHER" id="PTHR43538">
    <property type="entry name" value="ALPHA-IPM SYNTHASE/HOMOCITRATE SYNTHASE"/>
    <property type="match status" value="1"/>
</dbReference>
<evidence type="ECO:0000256" key="1">
    <source>
        <dbReference type="ARBA" id="ARBA00004743"/>
    </source>
</evidence>
<keyword evidence="6" id="KW-0100">Branched-chain amino acid biosynthesis</keyword>
<dbReference type="GO" id="GO:0009098">
    <property type="term" value="P:L-leucine biosynthetic process"/>
    <property type="evidence" value="ECO:0007669"/>
    <property type="project" value="InterPro"/>
</dbReference>
<dbReference type="GO" id="GO:0009097">
    <property type="term" value="P:isoleucine biosynthetic process"/>
    <property type="evidence" value="ECO:0007669"/>
    <property type="project" value="UniProtKB-UniRule"/>
</dbReference>
<accession>A0AAU8GAI9</accession>
<proteinExistence type="inferred from homology"/>
<keyword evidence="5 9" id="KW-0808">Transferase</keyword>
<comment type="similarity">
    <text evidence="2 9">Belongs to the alpha-IPM synthase/homocitrate synthase family.</text>
</comment>
<sequence>MTRIEIYDTTLRDGAQREGISFSVLDKLHIAQKLDEFGVDYIEGGWPGANPKDNEFFQRAALNHFKNARLVAFGSTRKAGVAVENDVNIRALLESGAPVVTLVGKSSAPQVEKVLATSLEENIAMVADSIRYLKSKGRAVFLDAEHFFDGFKADKDYSLKVLSAAERAGADCLVLCDTNGGSLPEEIGEAVRAVVAVAGVPVGIHAHNDAELAVANTLAAVRAGATQVQGTVNGYGERCGNANLCSIIPALKLKIGLDVIDDERLSRMADLSHFVSEAANLAPDPFLPYVGHSAFSHKAGLHVSGLSRWVFAYQHIDPAAVGNKPRTLVSELAGRANIIQRAQEIGVALSPKSAEAQSLLERVKQLENMGFQYENAEASFDLLVHRAGPGYRPPFELIDFMVVIEKRRRLPTIACEEEEMMSEAIVKVRVNGEVMHTAAEGNGPVNALDLALRKALLPYYPALDAVKLTDFKVRVLEESTGTESLVRVLIESSDGAEEWHTVGASANLIEASWLALVDSLEYFLLNRK</sequence>
<dbReference type="SUPFAM" id="SSF51569">
    <property type="entry name" value="Aldolase"/>
    <property type="match status" value="1"/>
</dbReference>
<evidence type="ECO:0000256" key="8">
    <source>
        <dbReference type="NCBIfam" id="TIGR00977"/>
    </source>
</evidence>
<dbReference type="Gene3D" id="1.10.238.260">
    <property type="match status" value="1"/>
</dbReference>
<evidence type="ECO:0000256" key="5">
    <source>
        <dbReference type="ARBA" id="ARBA00022679"/>
    </source>
</evidence>
<dbReference type="Gene3D" id="3.20.20.70">
    <property type="entry name" value="Aldolase class I"/>
    <property type="match status" value="1"/>
</dbReference>
<dbReference type="InterPro" id="IPR036230">
    <property type="entry name" value="LeuA_allosteric_dom_sf"/>
</dbReference>
<evidence type="ECO:0000256" key="6">
    <source>
        <dbReference type="ARBA" id="ARBA00023304"/>
    </source>
</evidence>
<evidence type="ECO:0000256" key="7">
    <source>
        <dbReference type="ARBA" id="ARBA00048263"/>
    </source>
</evidence>
<dbReference type="InterPro" id="IPR013785">
    <property type="entry name" value="Aldolase_TIM"/>
</dbReference>
<dbReference type="GO" id="GO:0043714">
    <property type="term" value="F:(R)-citramalate synthase activity"/>
    <property type="evidence" value="ECO:0007669"/>
    <property type="project" value="UniProtKB-UniRule"/>
</dbReference>
<reference evidence="11" key="1">
    <citation type="submission" date="2024-06" db="EMBL/GenBank/DDBJ databases">
        <title>A Novel Isolate, Dehalogenimonas sp. Strain 4OHTPN, Dechlorinates Aromatic 4 Hydroxy chlorothalonil by a Novel Reductive Dehalogenase.</title>
        <authorList>
            <person name="Liu G."/>
        </authorList>
    </citation>
    <scope>NUCLEOTIDE SEQUENCE</scope>
    <source>
        <strain evidence="11">4OHTPN</strain>
    </source>
</reference>
<dbReference type="InterPro" id="IPR002034">
    <property type="entry name" value="AIPM/Hcit_synth_CS"/>
</dbReference>
<comment type="catalytic activity">
    <reaction evidence="7">
        <text>pyruvate + acetyl-CoA + H2O = (3R)-citramalate + CoA + H(+)</text>
        <dbReference type="Rhea" id="RHEA:19045"/>
        <dbReference type="ChEBI" id="CHEBI:15361"/>
        <dbReference type="ChEBI" id="CHEBI:15377"/>
        <dbReference type="ChEBI" id="CHEBI:15378"/>
        <dbReference type="ChEBI" id="CHEBI:30934"/>
        <dbReference type="ChEBI" id="CHEBI:57287"/>
        <dbReference type="ChEBI" id="CHEBI:57288"/>
        <dbReference type="EC" id="2.3.3.21"/>
    </reaction>
</comment>
<dbReference type="InterPro" id="IPR013709">
    <property type="entry name" value="2-isopropylmalate_synth_dimer"/>
</dbReference>
<dbReference type="NCBIfam" id="TIGR00977">
    <property type="entry name" value="citramal_synth"/>
    <property type="match status" value="1"/>
</dbReference>
<dbReference type="SUPFAM" id="SSF110921">
    <property type="entry name" value="2-isopropylmalate synthase LeuA, allosteric (dimerisation) domain"/>
    <property type="match status" value="1"/>
</dbReference>
<feature type="domain" description="Pyruvate carboxyltransferase" evidence="10">
    <location>
        <begin position="4"/>
        <end position="266"/>
    </location>
</feature>
<keyword evidence="4" id="KW-0412">Isoleucine biosynthesis</keyword>
<comment type="pathway">
    <text evidence="1">Amino-acid biosynthesis; L-isoleucine biosynthesis; 2-oxobutanoate from pyruvate: step 1/3.</text>
</comment>
<dbReference type="PROSITE" id="PS00815">
    <property type="entry name" value="AIPM_HOMOCIT_SYNTH_1"/>
    <property type="match status" value="1"/>
</dbReference>
<dbReference type="InterPro" id="IPR000891">
    <property type="entry name" value="PYR_CT"/>
</dbReference>
<dbReference type="InterPro" id="IPR054691">
    <property type="entry name" value="LeuA/HCS_post-cat"/>
</dbReference>
<evidence type="ECO:0000256" key="9">
    <source>
        <dbReference type="RuleBase" id="RU003523"/>
    </source>
</evidence>
<evidence type="ECO:0000313" key="11">
    <source>
        <dbReference type="EMBL" id="XCH32779.1"/>
    </source>
</evidence>
<dbReference type="InterPro" id="IPR005675">
    <property type="entry name" value="Citramal_synthase"/>
</dbReference>
<evidence type="ECO:0000256" key="3">
    <source>
        <dbReference type="ARBA" id="ARBA00022605"/>
    </source>
</evidence>
<name>A0AAU8GAI9_9CHLR</name>
<dbReference type="Gene3D" id="3.30.160.270">
    <property type="match status" value="1"/>
</dbReference>
<dbReference type="Pfam" id="PF00682">
    <property type="entry name" value="HMGL-like"/>
    <property type="match status" value="1"/>
</dbReference>
<dbReference type="GO" id="GO:0003852">
    <property type="term" value="F:2-isopropylmalate synthase activity"/>
    <property type="evidence" value="ECO:0007669"/>
    <property type="project" value="InterPro"/>
</dbReference>
<evidence type="ECO:0000256" key="2">
    <source>
        <dbReference type="ARBA" id="ARBA00006154"/>
    </source>
</evidence>
<evidence type="ECO:0000259" key="10">
    <source>
        <dbReference type="PROSITE" id="PS50991"/>
    </source>
</evidence>
<dbReference type="Pfam" id="PF22617">
    <property type="entry name" value="HCS_D2"/>
    <property type="match status" value="1"/>
</dbReference>
<dbReference type="PANTHER" id="PTHR43538:SF1">
    <property type="entry name" value="(R)-CITRAMALATE SYNTHASE"/>
    <property type="match status" value="1"/>
</dbReference>
<dbReference type="PROSITE" id="PS50991">
    <property type="entry name" value="PYR_CT"/>
    <property type="match status" value="1"/>
</dbReference>
<dbReference type="SMART" id="SM00917">
    <property type="entry name" value="LeuA_dimer"/>
    <property type="match status" value="1"/>
</dbReference>
<dbReference type="CDD" id="cd07941">
    <property type="entry name" value="DRE_TIM_LeuA3"/>
    <property type="match status" value="1"/>
</dbReference>
<dbReference type="RefSeq" id="WP_353714051.1">
    <property type="nucleotide sequence ID" value="NZ_CP159307.1"/>
</dbReference>